<organism evidence="1 2">
    <name type="scientific">Dibothriocephalus latus</name>
    <name type="common">Fish tapeworm</name>
    <name type="synonym">Diphyllobothrium latum</name>
    <dbReference type="NCBI Taxonomy" id="60516"/>
    <lineage>
        <taxon>Eukaryota</taxon>
        <taxon>Metazoa</taxon>
        <taxon>Spiralia</taxon>
        <taxon>Lophotrochozoa</taxon>
        <taxon>Platyhelminthes</taxon>
        <taxon>Cestoda</taxon>
        <taxon>Eucestoda</taxon>
        <taxon>Diphyllobothriidea</taxon>
        <taxon>Diphyllobothriidae</taxon>
        <taxon>Dibothriocephalus</taxon>
    </lineage>
</organism>
<evidence type="ECO:0000313" key="2">
    <source>
        <dbReference type="Proteomes" id="UP000281553"/>
    </source>
</evidence>
<dbReference type="InterPro" id="IPR036036">
    <property type="entry name" value="SOCS_box-like_dom_sf"/>
</dbReference>
<gene>
    <name evidence="1" type="ORF">DILT_LOCUS15153</name>
</gene>
<accession>A0A3P7MFL4</accession>
<dbReference type="AlphaFoldDB" id="A0A3P7MFL4"/>
<dbReference type="OrthoDB" id="9986652at2759"/>
<evidence type="ECO:0000313" key="1">
    <source>
        <dbReference type="EMBL" id="VDN28284.1"/>
    </source>
</evidence>
<evidence type="ECO:0008006" key="3">
    <source>
        <dbReference type="Google" id="ProtNLM"/>
    </source>
</evidence>
<reference evidence="1 2" key="1">
    <citation type="submission" date="2018-11" db="EMBL/GenBank/DDBJ databases">
        <authorList>
            <consortium name="Pathogen Informatics"/>
        </authorList>
    </citation>
    <scope>NUCLEOTIDE SEQUENCE [LARGE SCALE GENOMIC DNA]</scope>
</reference>
<proteinExistence type="predicted"/>
<name>A0A3P7MFL4_DIBLA</name>
<keyword evidence="2" id="KW-1185">Reference proteome</keyword>
<dbReference type="Proteomes" id="UP000281553">
    <property type="component" value="Unassembled WGS sequence"/>
</dbReference>
<sequence length="68" mass="7587">MEPPPTLQAIVRQKIRQYFPDSMLDHLGLPPSIVTFLRFKPSFACSGSCLSRSESSTLTMRSSSLDLL</sequence>
<dbReference type="SUPFAM" id="SSF158235">
    <property type="entry name" value="SOCS box-like"/>
    <property type="match status" value="1"/>
</dbReference>
<protein>
    <recommendedName>
        <fullName evidence="3">SOCS box domain-containing protein</fullName>
    </recommendedName>
</protein>
<dbReference type="GO" id="GO:0035556">
    <property type="term" value="P:intracellular signal transduction"/>
    <property type="evidence" value="ECO:0007669"/>
    <property type="project" value="InterPro"/>
</dbReference>
<dbReference type="EMBL" id="UYRU01077606">
    <property type="protein sequence ID" value="VDN28284.1"/>
    <property type="molecule type" value="Genomic_DNA"/>
</dbReference>